<dbReference type="Pfam" id="PF00005">
    <property type="entry name" value="ABC_tran"/>
    <property type="match status" value="1"/>
</dbReference>
<dbReference type="InterPro" id="IPR027417">
    <property type="entry name" value="P-loop_NTPase"/>
</dbReference>
<dbReference type="CDD" id="cd03262">
    <property type="entry name" value="ABC_HisP_GlnQ"/>
    <property type="match status" value="1"/>
</dbReference>
<evidence type="ECO:0000313" key="11">
    <source>
        <dbReference type="Proteomes" id="UP000632659"/>
    </source>
</evidence>
<keyword evidence="4" id="KW-1003">Cell membrane</keyword>
<sequence length="245" mass="27120">MVQIKDMKKSFDVEVLKGITLDVHQGDVLAVIGSSGSGKSTMLRCLIDLEKVDSGTVIIEGDPLVQDGVYVSQGEIQKLILKMGMVFQHFNLFPHLTVRQNLELAPKLVKQQDPKTIRENAQKYLSKVGMLSKADVFPASLSGGQKQRVAIARALMMNPDIMLFDEPTSALDPELTGEVLETIRQLAEENMTMIVVTHEMGFAREVANRVVFMDGGVILEEGTPDEVFGNPKCDRTREFLTTVLK</sequence>
<comment type="subcellular location">
    <subcellularLocation>
        <location evidence="1">Cell membrane</location>
        <topology evidence="1">Peripheral membrane protein</topology>
    </subcellularLocation>
</comment>
<proteinExistence type="inferred from homology"/>
<dbReference type="SMART" id="SM00382">
    <property type="entry name" value="AAA"/>
    <property type="match status" value="1"/>
</dbReference>
<evidence type="ECO:0000256" key="6">
    <source>
        <dbReference type="ARBA" id="ARBA00022840"/>
    </source>
</evidence>
<evidence type="ECO:0000256" key="8">
    <source>
        <dbReference type="ARBA" id="ARBA00023136"/>
    </source>
</evidence>
<dbReference type="PANTHER" id="PTHR43166:SF9">
    <property type="entry name" value="GLUTAMATE_ASPARTATE IMPORT ATP-BINDING PROTEIN GLTL"/>
    <property type="match status" value="1"/>
</dbReference>
<evidence type="ECO:0000313" key="10">
    <source>
        <dbReference type="EMBL" id="MBC8609994.1"/>
    </source>
</evidence>
<dbReference type="GO" id="GO:0005524">
    <property type="term" value="F:ATP binding"/>
    <property type="evidence" value="ECO:0007669"/>
    <property type="project" value="UniProtKB-KW"/>
</dbReference>
<dbReference type="InterPro" id="IPR030679">
    <property type="entry name" value="ABC_ATPase_HisP-typ"/>
</dbReference>
<dbReference type="InterPro" id="IPR017871">
    <property type="entry name" value="ABC_transporter-like_CS"/>
</dbReference>
<dbReference type="InterPro" id="IPR003439">
    <property type="entry name" value="ABC_transporter-like_ATP-bd"/>
</dbReference>
<comment type="similarity">
    <text evidence="2">Belongs to the ABC transporter superfamily.</text>
</comment>
<evidence type="ECO:0000256" key="2">
    <source>
        <dbReference type="ARBA" id="ARBA00005417"/>
    </source>
</evidence>
<dbReference type="PROSITE" id="PS00211">
    <property type="entry name" value="ABC_TRANSPORTER_1"/>
    <property type="match status" value="1"/>
</dbReference>
<dbReference type="GO" id="GO:0016887">
    <property type="term" value="F:ATP hydrolysis activity"/>
    <property type="evidence" value="ECO:0007669"/>
    <property type="project" value="InterPro"/>
</dbReference>
<keyword evidence="3" id="KW-0813">Transport</keyword>
<evidence type="ECO:0000259" key="9">
    <source>
        <dbReference type="PROSITE" id="PS50893"/>
    </source>
</evidence>
<evidence type="ECO:0000256" key="1">
    <source>
        <dbReference type="ARBA" id="ARBA00004202"/>
    </source>
</evidence>
<accession>A0A8J6NZR5</accession>
<keyword evidence="7" id="KW-0029">Amino-acid transport</keyword>
<dbReference type="PIRSF" id="PIRSF039085">
    <property type="entry name" value="ABC_ATPase_HisP"/>
    <property type="match status" value="1"/>
</dbReference>
<evidence type="ECO:0000256" key="7">
    <source>
        <dbReference type="ARBA" id="ARBA00022970"/>
    </source>
</evidence>
<keyword evidence="11" id="KW-1185">Reference proteome</keyword>
<dbReference type="Gene3D" id="3.40.50.300">
    <property type="entry name" value="P-loop containing nucleotide triphosphate hydrolases"/>
    <property type="match status" value="1"/>
</dbReference>
<keyword evidence="5" id="KW-0547">Nucleotide-binding</keyword>
<reference evidence="10" key="1">
    <citation type="submission" date="2020-08" db="EMBL/GenBank/DDBJ databases">
        <title>Genome public.</title>
        <authorList>
            <person name="Liu C."/>
            <person name="Sun Q."/>
        </authorList>
    </citation>
    <scope>NUCLEOTIDE SEQUENCE</scope>
    <source>
        <strain evidence="10">NSJ-15</strain>
    </source>
</reference>
<dbReference type="PROSITE" id="PS50893">
    <property type="entry name" value="ABC_TRANSPORTER_2"/>
    <property type="match status" value="1"/>
</dbReference>
<feature type="domain" description="ABC transporter" evidence="9">
    <location>
        <begin position="2"/>
        <end position="240"/>
    </location>
</feature>
<evidence type="ECO:0000256" key="5">
    <source>
        <dbReference type="ARBA" id="ARBA00022741"/>
    </source>
</evidence>
<dbReference type="GO" id="GO:0005886">
    <property type="term" value="C:plasma membrane"/>
    <property type="evidence" value="ECO:0007669"/>
    <property type="project" value="UniProtKB-SubCell"/>
</dbReference>
<dbReference type="InterPro" id="IPR050086">
    <property type="entry name" value="MetN_ABC_transporter-like"/>
</dbReference>
<comment type="caution">
    <text evidence="10">The sequence shown here is derived from an EMBL/GenBank/DDBJ whole genome shotgun (WGS) entry which is preliminary data.</text>
</comment>
<dbReference type="GO" id="GO:0015424">
    <property type="term" value="F:ABC-type amino acid transporter activity"/>
    <property type="evidence" value="ECO:0007669"/>
    <property type="project" value="InterPro"/>
</dbReference>
<gene>
    <name evidence="10" type="ORF">H8702_02515</name>
</gene>
<name>A0A8J6NZR5_9FIRM</name>
<evidence type="ECO:0000256" key="4">
    <source>
        <dbReference type="ARBA" id="ARBA00022475"/>
    </source>
</evidence>
<protein>
    <submittedName>
        <fullName evidence="10">Amino acid ABC transporter ATP-binding protein</fullName>
    </submittedName>
</protein>
<dbReference type="PANTHER" id="PTHR43166">
    <property type="entry name" value="AMINO ACID IMPORT ATP-BINDING PROTEIN"/>
    <property type="match status" value="1"/>
</dbReference>
<dbReference type="InterPro" id="IPR003593">
    <property type="entry name" value="AAA+_ATPase"/>
</dbReference>
<evidence type="ECO:0000256" key="3">
    <source>
        <dbReference type="ARBA" id="ARBA00022448"/>
    </source>
</evidence>
<dbReference type="SUPFAM" id="SSF52540">
    <property type="entry name" value="P-loop containing nucleoside triphosphate hydrolases"/>
    <property type="match status" value="1"/>
</dbReference>
<keyword evidence="6 10" id="KW-0067">ATP-binding</keyword>
<keyword evidence="8" id="KW-0472">Membrane</keyword>
<dbReference type="EMBL" id="JACRTL010000001">
    <property type="protein sequence ID" value="MBC8609994.1"/>
    <property type="molecule type" value="Genomic_DNA"/>
</dbReference>
<dbReference type="Proteomes" id="UP000632659">
    <property type="component" value="Unassembled WGS sequence"/>
</dbReference>
<dbReference type="AlphaFoldDB" id="A0A8J6NZR5"/>
<dbReference type="OrthoDB" id="9804199at2"/>
<organism evidence="10 11">
    <name type="scientific">Massiliimalia timonensis</name>
    <dbReference type="NCBI Taxonomy" id="1987501"/>
    <lineage>
        <taxon>Bacteria</taxon>
        <taxon>Bacillati</taxon>
        <taxon>Bacillota</taxon>
        <taxon>Clostridia</taxon>
        <taxon>Eubacteriales</taxon>
        <taxon>Oscillospiraceae</taxon>
        <taxon>Massiliimalia</taxon>
    </lineage>
</organism>